<evidence type="ECO:0000256" key="7">
    <source>
        <dbReference type="SAM" id="Phobius"/>
    </source>
</evidence>
<evidence type="ECO:0000313" key="9">
    <source>
        <dbReference type="Proteomes" id="UP001501442"/>
    </source>
</evidence>
<evidence type="ECO:0008006" key="10">
    <source>
        <dbReference type="Google" id="ProtNLM"/>
    </source>
</evidence>
<feature type="transmembrane region" description="Helical" evidence="7">
    <location>
        <begin position="251"/>
        <end position="272"/>
    </location>
</feature>
<dbReference type="Gene3D" id="1.20.1250.20">
    <property type="entry name" value="MFS general substrate transporter like domains"/>
    <property type="match status" value="1"/>
</dbReference>
<proteinExistence type="predicted"/>
<dbReference type="Proteomes" id="UP001501442">
    <property type="component" value="Unassembled WGS sequence"/>
</dbReference>
<feature type="transmembrane region" description="Helical" evidence="7">
    <location>
        <begin position="308"/>
        <end position="329"/>
    </location>
</feature>
<keyword evidence="9" id="KW-1185">Reference proteome</keyword>
<keyword evidence="3 7" id="KW-0812">Transmembrane</keyword>
<feature type="transmembrane region" description="Helical" evidence="7">
    <location>
        <begin position="105"/>
        <end position="126"/>
    </location>
</feature>
<feature type="transmembrane region" description="Helical" evidence="7">
    <location>
        <begin position="222"/>
        <end position="245"/>
    </location>
</feature>
<gene>
    <name evidence="8" type="ORF">GCM10023196_074170</name>
</gene>
<comment type="caution">
    <text evidence="8">The sequence shown here is derived from an EMBL/GenBank/DDBJ whole genome shotgun (WGS) entry which is preliminary data.</text>
</comment>
<evidence type="ECO:0000256" key="3">
    <source>
        <dbReference type="ARBA" id="ARBA00022692"/>
    </source>
</evidence>
<sequence>MHPHNDARIRRAERLLIPATFITSLGNNIQLIAAALLLVRAERTMLAVGWLFIAVAAPQAVLSPFFGRVADRFDRRTLWVCCDLAGAVAALALPAGLAAGAPTDAVVYAANLALAVVATLFVPVSAGLIKERVRPAELRRFNANYEIAMQAGMLLSASVGGFAVQWFGAVPLFAFNAGTFAASALCVFAVGRRPAHPDPEPVTGPQDAPAEAGRRMATGWLILLYAQGSVVVTVFNALLPVLVVGELHRGSAILGLVDALGGTGFLLAAAAYRLVGHRLGDLRIALAGYLLCNGLLILQPRYGVAGLMPLVLIGACGFGQARIASRALLLASAPEHRIGRVFGVANACALAGTVAVMLVVATITDRSDTRYGFAALAAISILAAAIPAVALARGSRRVRPPEPEVCGDGPDPDDLQRAMAS</sequence>
<feature type="transmembrane region" description="Helical" evidence="7">
    <location>
        <begin position="147"/>
        <end position="167"/>
    </location>
</feature>
<dbReference type="PANTHER" id="PTHR23513:SF6">
    <property type="entry name" value="MAJOR FACILITATOR SUPERFAMILY ASSOCIATED DOMAIN-CONTAINING PROTEIN"/>
    <property type="match status" value="1"/>
</dbReference>
<dbReference type="PANTHER" id="PTHR23513">
    <property type="entry name" value="INTEGRAL MEMBRANE EFFLUX PROTEIN-RELATED"/>
    <property type="match status" value="1"/>
</dbReference>
<feature type="transmembrane region" description="Helical" evidence="7">
    <location>
        <begin position="78"/>
        <end position="99"/>
    </location>
</feature>
<name>A0ABP8UKR7_9ACTN</name>
<dbReference type="SUPFAM" id="SSF103473">
    <property type="entry name" value="MFS general substrate transporter"/>
    <property type="match status" value="1"/>
</dbReference>
<feature type="transmembrane region" description="Helical" evidence="7">
    <location>
        <begin position="15"/>
        <end position="39"/>
    </location>
</feature>
<dbReference type="EMBL" id="BAABHK010000013">
    <property type="protein sequence ID" value="GAA4634076.1"/>
    <property type="molecule type" value="Genomic_DNA"/>
</dbReference>
<evidence type="ECO:0000256" key="6">
    <source>
        <dbReference type="SAM" id="MobiDB-lite"/>
    </source>
</evidence>
<evidence type="ECO:0000256" key="5">
    <source>
        <dbReference type="ARBA" id="ARBA00023136"/>
    </source>
</evidence>
<evidence type="ECO:0000256" key="1">
    <source>
        <dbReference type="ARBA" id="ARBA00004651"/>
    </source>
</evidence>
<organism evidence="8 9">
    <name type="scientific">Actinoallomurus vinaceus</name>
    <dbReference type="NCBI Taxonomy" id="1080074"/>
    <lineage>
        <taxon>Bacteria</taxon>
        <taxon>Bacillati</taxon>
        <taxon>Actinomycetota</taxon>
        <taxon>Actinomycetes</taxon>
        <taxon>Streptosporangiales</taxon>
        <taxon>Thermomonosporaceae</taxon>
        <taxon>Actinoallomurus</taxon>
    </lineage>
</organism>
<dbReference type="Pfam" id="PF07690">
    <property type="entry name" value="MFS_1"/>
    <property type="match status" value="1"/>
</dbReference>
<dbReference type="CDD" id="cd06173">
    <property type="entry name" value="MFS_MefA_like"/>
    <property type="match status" value="1"/>
</dbReference>
<feature type="transmembrane region" description="Helical" evidence="7">
    <location>
        <begin position="173"/>
        <end position="191"/>
    </location>
</feature>
<keyword evidence="4 7" id="KW-1133">Transmembrane helix</keyword>
<evidence type="ECO:0000313" key="8">
    <source>
        <dbReference type="EMBL" id="GAA4634076.1"/>
    </source>
</evidence>
<comment type="subcellular location">
    <subcellularLocation>
        <location evidence="1">Cell membrane</location>
        <topology evidence="1">Multi-pass membrane protein</topology>
    </subcellularLocation>
</comment>
<dbReference type="InterPro" id="IPR011701">
    <property type="entry name" value="MFS"/>
</dbReference>
<evidence type="ECO:0000256" key="2">
    <source>
        <dbReference type="ARBA" id="ARBA00022475"/>
    </source>
</evidence>
<evidence type="ECO:0000256" key="4">
    <source>
        <dbReference type="ARBA" id="ARBA00022989"/>
    </source>
</evidence>
<feature type="transmembrane region" description="Helical" evidence="7">
    <location>
        <begin position="370"/>
        <end position="392"/>
    </location>
</feature>
<keyword evidence="2" id="KW-1003">Cell membrane</keyword>
<feature type="region of interest" description="Disordered" evidence="6">
    <location>
        <begin position="398"/>
        <end position="421"/>
    </location>
</feature>
<accession>A0ABP8UKR7</accession>
<feature type="transmembrane region" description="Helical" evidence="7">
    <location>
        <begin position="284"/>
        <end position="302"/>
    </location>
</feature>
<feature type="transmembrane region" description="Helical" evidence="7">
    <location>
        <begin position="341"/>
        <end position="364"/>
    </location>
</feature>
<dbReference type="InterPro" id="IPR036259">
    <property type="entry name" value="MFS_trans_sf"/>
</dbReference>
<feature type="transmembrane region" description="Helical" evidence="7">
    <location>
        <begin position="45"/>
        <end position="66"/>
    </location>
</feature>
<keyword evidence="5 7" id="KW-0472">Membrane</keyword>
<protein>
    <recommendedName>
        <fullName evidence="10">MFS transporter</fullName>
    </recommendedName>
</protein>
<dbReference type="RefSeq" id="WP_345437063.1">
    <property type="nucleotide sequence ID" value="NZ_BAABHK010000013.1"/>
</dbReference>
<reference evidence="9" key="1">
    <citation type="journal article" date="2019" name="Int. J. Syst. Evol. Microbiol.">
        <title>The Global Catalogue of Microorganisms (GCM) 10K type strain sequencing project: providing services to taxonomists for standard genome sequencing and annotation.</title>
        <authorList>
            <consortium name="The Broad Institute Genomics Platform"/>
            <consortium name="The Broad Institute Genome Sequencing Center for Infectious Disease"/>
            <person name="Wu L."/>
            <person name="Ma J."/>
        </authorList>
    </citation>
    <scope>NUCLEOTIDE SEQUENCE [LARGE SCALE GENOMIC DNA]</scope>
    <source>
        <strain evidence="9">JCM 17939</strain>
    </source>
</reference>